<evidence type="ECO:0000313" key="3">
    <source>
        <dbReference type="Proteomes" id="UP000826656"/>
    </source>
</evidence>
<evidence type="ECO:0000256" key="1">
    <source>
        <dbReference type="SAM" id="MobiDB-lite"/>
    </source>
</evidence>
<keyword evidence="3" id="KW-1185">Reference proteome</keyword>
<evidence type="ECO:0000313" key="2">
    <source>
        <dbReference type="EMBL" id="KAH0740640.1"/>
    </source>
</evidence>
<proteinExistence type="predicted"/>
<feature type="region of interest" description="Disordered" evidence="1">
    <location>
        <begin position="105"/>
        <end position="156"/>
    </location>
</feature>
<accession>A0ABQ7U1I9</accession>
<feature type="region of interest" description="Disordered" evidence="1">
    <location>
        <begin position="1"/>
        <end position="26"/>
    </location>
</feature>
<comment type="caution">
    <text evidence="2">The sequence shown here is derived from an EMBL/GenBank/DDBJ whole genome shotgun (WGS) entry which is preliminary data.</text>
</comment>
<sequence>MDSREVTSRFPPGQRDRFPSKAQGESQVPLVPAFPTIVEARADAVLPSSLISLVPVEARDIGPLIPIVPPRETRGHEMREVSLRLQRTFLNRFVMHVGIGSRVRGTHTTGSYREPHGDFMPPFHRYPPRPAGSVSSQMKGPQFDRYSQPGSGYSSG</sequence>
<organism evidence="2 3">
    <name type="scientific">Solanum tuberosum</name>
    <name type="common">Potato</name>
    <dbReference type="NCBI Taxonomy" id="4113"/>
    <lineage>
        <taxon>Eukaryota</taxon>
        <taxon>Viridiplantae</taxon>
        <taxon>Streptophyta</taxon>
        <taxon>Embryophyta</taxon>
        <taxon>Tracheophyta</taxon>
        <taxon>Spermatophyta</taxon>
        <taxon>Magnoliopsida</taxon>
        <taxon>eudicotyledons</taxon>
        <taxon>Gunneridae</taxon>
        <taxon>Pentapetalae</taxon>
        <taxon>asterids</taxon>
        <taxon>lamiids</taxon>
        <taxon>Solanales</taxon>
        <taxon>Solanaceae</taxon>
        <taxon>Solanoideae</taxon>
        <taxon>Solaneae</taxon>
        <taxon>Solanum</taxon>
    </lineage>
</organism>
<name>A0ABQ7U1I9_SOLTU</name>
<dbReference type="Proteomes" id="UP000826656">
    <property type="component" value="Unassembled WGS sequence"/>
</dbReference>
<dbReference type="EMBL" id="JAIVGD010000026">
    <property type="protein sequence ID" value="KAH0740640.1"/>
    <property type="molecule type" value="Genomic_DNA"/>
</dbReference>
<protein>
    <submittedName>
        <fullName evidence="2">Uncharacterized protein</fullName>
    </submittedName>
</protein>
<reference evidence="2 3" key="1">
    <citation type="journal article" date="2021" name="bioRxiv">
        <title>Chromosome-scale and haplotype-resolved genome assembly of a tetraploid potato cultivar.</title>
        <authorList>
            <person name="Sun H."/>
            <person name="Jiao W.-B."/>
            <person name="Krause K."/>
            <person name="Campoy J.A."/>
            <person name="Goel M."/>
            <person name="Folz-Donahue K."/>
            <person name="Kukat C."/>
            <person name="Huettel B."/>
            <person name="Schneeberger K."/>
        </authorList>
    </citation>
    <scope>NUCLEOTIDE SEQUENCE [LARGE SCALE GENOMIC DNA]</scope>
    <source>
        <strain evidence="2">SolTubOtavaFocal</strain>
        <tissue evidence="2">Leaves</tissue>
    </source>
</reference>
<gene>
    <name evidence="2" type="ORF">KY290_033683</name>
</gene>